<dbReference type="GeneID" id="108042385"/>
<keyword evidence="3" id="KW-1185">Reference proteome</keyword>
<organism evidence="4">
    <name type="scientific">Drosophila rhopaloa</name>
    <name type="common">Fruit fly</name>
    <dbReference type="NCBI Taxonomy" id="1041015"/>
    <lineage>
        <taxon>Eukaryota</taxon>
        <taxon>Metazoa</taxon>
        <taxon>Ecdysozoa</taxon>
        <taxon>Arthropoda</taxon>
        <taxon>Hexapoda</taxon>
        <taxon>Insecta</taxon>
        <taxon>Pterygota</taxon>
        <taxon>Neoptera</taxon>
        <taxon>Endopterygota</taxon>
        <taxon>Diptera</taxon>
        <taxon>Brachycera</taxon>
        <taxon>Muscomorpha</taxon>
        <taxon>Ephydroidea</taxon>
        <taxon>Drosophilidae</taxon>
        <taxon>Drosophila</taxon>
        <taxon>Sophophora</taxon>
    </lineage>
</organism>
<dbReference type="EnsemblMetazoa" id="XM_017120620.1">
    <property type="protein sequence ID" value="XP_016976109.1"/>
    <property type="gene ID" value="LOC108042385"/>
</dbReference>
<evidence type="ECO:0000313" key="2">
    <source>
        <dbReference type="EnsemblMetazoa" id="XP_016976109.1"/>
    </source>
</evidence>
<dbReference type="RefSeq" id="XP_016976109.1">
    <property type="nucleotide sequence ID" value="XM_017120620.1"/>
</dbReference>
<protein>
    <submittedName>
        <fullName evidence="4">Uncharacterized protein LOC108042385</fullName>
    </submittedName>
</protein>
<proteinExistence type="predicted"/>
<feature type="compositionally biased region" description="Basic and acidic residues" evidence="1">
    <location>
        <begin position="425"/>
        <end position="436"/>
    </location>
</feature>
<dbReference type="OrthoDB" id="7872810at2759"/>
<feature type="region of interest" description="Disordered" evidence="1">
    <location>
        <begin position="425"/>
        <end position="452"/>
    </location>
</feature>
<sequence length="512" mass="58794">MRSLRRGFAAAAVGDFRKISPKLGQSSNPLFSWCPPAPPPSTNFVKSLGSNNWNYLRLIEDPELPKLVKLYEQVCRCSRKGHLGSTSLKRSELDNPPRKLWEKSTFHKYTKGSKRSLEKKNIATNESNSSQKDSGSKNTEFSCRHPKKHIRFDMNNPPKKSRPKSKIPKQTKDKKNLKKPKTLRSRKSLGNNLFKDLKKDKLGDFIFFKEGPGIQFTKDYVIGDNFGTGEEDLSANEDASPHDSGPLMEMTSTWSGPSNSSWLPRIVSKYVNPVDLFHFAPINLKAHKDHFVSLHSKKPNAFKRRWSTVPWPQSSELSKRSISGVNLQSPIKKEHNVAKKLLKEKAATLSIKGFKYHSFRVNFWPKKRRRSGKTVSRPSKVVRNRCELCDFCRPSSQPDEPFMIEMKKRRDREELQRYYLKMEERNQESRAAKEYSKQSSKPQGHRTFSDSKPLGLNVNCSSNLRKMRHQLEQCLTILNLCRLLVEVRLRLSRTQTESKGCRGGFCAGPEPN</sequence>
<evidence type="ECO:0000256" key="1">
    <source>
        <dbReference type="SAM" id="MobiDB-lite"/>
    </source>
</evidence>
<accession>A0A6P4EHT3</accession>
<reference evidence="4" key="2">
    <citation type="submission" date="2025-04" db="UniProtKB">
        <authorList>
            <consortium name="RefSeq"/>
        </authorList>
    </citation>
    <scope>IDENTIFICATION</scope>
</reference>
<dbReference type="Proteomes" id="UP001652680">
    <property type="component" value="Unassembled WGS sequence"/>
</dbReference>
<evidence type="ECO:0000313" key="3">
    <source>
        <dbReference type="Proteomes" id="UP001652680"/>
    </source>
</evidence>
<feature type="region of interest" description="Disordered" evidence="1">
    <location>
        <begin position="112"/>
        <end position="189"/>
    </location>
</feature>
<dbReference type="AlphaFoldDB" id="A0A6P4EHT3"/>
<feature type="compositionally biased region" description="Polar residues" evidence="1">
    <location>
        <begin position="122"/>
        <end position="141"/>
    </location>
</feature>
<evidence type="ECO:0000313" key="4">
    <source>
        <dbReference type="RefSeq" id="XP_016976109.1"/>
    </source>
</evidence>
<reference evidence="3" key="1">
    <citation type="journal article" date="2021" name="Elife">
        <title>Highly contiguous assemblies of 101 drosophilid genomes.</title>
        <authorList>
            <person name="Kim B.Y."/>
            <person name="Wang J.R."/>
            <person name="Miller D.E."/>
            <person name="Barmina O."/>
            <person name="Delaney E."/>
            <person name="Thompson A."/>
            <person name="Comeault A.A."/>
            <person name="Peede D."/>
            <person name="D'Agostino E.R."/>
            <person name="Pelaez J."/>
            <person name="Aguilar J.M."/>
            <person name="Haji D."/>
            <person name="Matsunaga T."/>
            <person name="Armstrong E.E."/>
            <person name="Zych M."/>
            <person name="Ogawa Y."/>
            <person name="Stamenkovic-Radak M."/>
            <person name="Jelic M."/>
            <person name="Veselinovic M.S."/>
            <person name="Tanaskovic M."/>
            <person name="Eric P."/>
            <person name="Gao J.J."/>
            <person name="Katoh T.K."/>
            <person name="Toda M.J."/>
            <person name="Watabe H."/>
            <person name="Watada M."/>
            <person name="Davis J.S."/>
            <person name="Moyle L.C."/>
            <person name="Manoli G."/>
            <person name="Bertolini E."/>
            <person name="Kostal V."/>
            <person name="Hawley R.S."/>
            <person name="Takahashi A."/>
            <person name="Jones C.D."/>
            <person name="Price D.K."/>
            <person name="Whiteman N."/>
            <person name="Kopp A."/>
            <person name="Matute D.R."/>
            <person name="Petrov D.A."/>
        </authorList>
    </citation>
    <scope>NUCLEOTIDE SEQUENCE [LARGE SCALE GENOMIC DNA]</scope>
</reference>
<gene>
    <name evidence="4" type="primary">LOC108042385</name>
    <name evidence="2" type="synonym">108042385</name>
</gene>
<name>A0A6P4EHT3_DRORH</name>
<feature type="compositionally biased region" description="Basic residues" evidence="1">
    <location>
        <begin position="159"/>
        <end position="169"/>
    </location>
</feature>
<reference evidence="2" key="3">
    <citation type="submission" date="2025-05" db="UniProtKB">
        <authorList>
            <consortium name="EnsemblMetazoa"/>
        </authorList>
    </citation>
    <scope>IDENTIFICATION</scope>
</reference>
<feature type="compositionally biased region" description="Basic residues" evidence="1">
    <location>
        <begin position="175"/>
        <end position="187"/>
    </location>
</feature>